<dbReference type="EMBL" id="KV893664">
    <property type="protein sequence ID" value="OON19011.1"/>
    <property type="molecule type" value="Genomic_DNA"/>
</dbReference>
<feature type="non-terminal residue" evidence="1">
    <location>
        <position position="174"/>
    </location>
</feature>
<name>A0A1S8WX73_OPIVI</name>
<protein>
    <submittedName>
        <fullName evidence="1">Uncharacterized protein</fullName>
    </submittedName>
</protein>
<gene>
    <name evidence="1" type="ORF">X801_05128</name>
</gene>
<accession>A0A1S8WX73</accession>
<evidence type="ECO:0000313" key="2">
    <source>
        <dbReference type="Proteomes" id="UP000243686"/>
    </source>
</evidence>
<proteinExistence type="predicted"/>
<reference evidence="1 2" key="1">
    <citation type="submission" date="2015-03" db="EMBL/GenBank/DDBJ databases">
        <title>Draft genome of the nematode, Opisthorchis viverrini.</title>
        <authorList>
            <person name="Mitreva M."/>
        </authorList>
    </citation>
    <scope>NUCLEOTIDE SEQUENCE [LARGE SCALE GENOMIC DNA]</scope>
    <source>
        <strain evidence="1">Khon Kaen</strain>
    </source>
</reference>
<sequence>FVRYIALGDGQQLVHNATHGILTLAQTLGNRATDNILYKERFIHQPQGPDQIAVSNEDLFGVDSRMEKALSDLGSDRLNYIIGLLGIARPHNLSLAKFKCCARKLGRDYEVNLGTVVLKYVIIALEMREEVDIANPGALVENITQDKHQIRLEKGKRSLERLSYLPISVQEKDG</sequence>
<dbReference type="AlphaFoldDB" id="A0A1S8WX73"/>
<evidence type="ECO:0000313" key="1">
    <source>
        <dbReference type="EMBL" id="OON19011.1"/>
    </source>
</evidence>
<organism evidence="1 2">
    <name type="scientific">Opisthorchis viverrini</name>
    <name type="common">Southeast Asian liver fluke</name>
    <dbReference type="NCBI Taxonomy" id="6198"/>
    <lineage>
        <taxon>Eukaryota</taxon>
        <taxon>Metazoa</taxon>
        <taxon>Spiralia</taxon>
        <taxon>Lophotrochozoa</taxon>
        <taxon>Platyhelminthes</taxon>
        <taxon>Trematoda</taxon>
        <taxon>Digenea</taxon>
        <taxon>Opisthorchiida</taxon>
        <taxon>Opisthorchiata</taxon>
        <taxon>Opisthorchiidae</taxon>
        <taxon>Opisthorchis</taxon>
    </lineage>
</organism>
<feature type="non-terminal residue" evidence="1">
    <location>
        <position position="1"/>
    </location>
</feature>
<dbReference type="Proteomes" id="UP000243686">
    <property type="component" value="Unassembled WGS sequence"/>
</dbReference>
<keyword evidence="2" id="KW-1185">Reference proteome</keyword>